<protein>
    <submittedName>
        <fullName evidence="1">Uncharacterized protein</fullName>
    </submittedName>
</protein>
<name>A0ACB8V4A9_9EURO</name>
<gene>
    <name evidence="1" type="ORF">LOY88_001641</name>
</gene>
<organism evidence="1">
    <name type="scientific">Ophidiomyces ophidiicola</name>
    <dbReference type="NCBI Taxonomy" id="1387563"/>
    <lineage>
        <taxon>Eukaryota</taxon>
        <taxon>Fungi</taxon>
        <taxon>Dikarya</taxon>
        <taxon>Ascomycota</taxon>
        <taxon>Pezizomycotina</taxon>
        <taxon>Eurotiomycetes</taxon>
        <taxon>Eurotiomycetidae</taxon>
        <taxon>Onygenales</taxon>
        <taxon>Onygenaceae</taxon>
        <taxon>Ophidiomyces</taxon>
    </lineage>
</organism>
<sequence>MKLPFSTALGLLFLCSSSIVTSRNVFRTDVSREDFDFNDLRQHAPVIESPKLHRLDKRKGGGGGGGGRGGGGGGGSGSGSGGSSGGRSGGGGRPGGAPAGTRPSSNAGGASRSGSGTPRNFGGGGFYAGGARVPYTAGRRSPGGLVPFFLPVALLGFFPGLWLFGAYAYSMNHGYSYRNRTTNRNESIPIVCLCQEHSVCGCDDNNNSTYIDSILSDKDENGLPRNSSVVKTVDVNGTTKIYINGTLPNGTTAPDPSIAEGMASGIMPPILKLSGYWPTIAIVLATVALL</sequence>
<comment type="caution">
    <text evidence="1">The sequence shown here is derived from an EMBL/GenBank/DDBJ whole genome shotgun (WGS) entry which is preliminary data.</text>
</comment>
<proteinExistence type="predicted"/>
<accession>A0ACB8V4A9</accession>
<dbReference type="EMBL" id="JALBCA010000018">
    <property type="protein sequence ID" value="KAI2390307.1"/>
    <property type="molecule type" value="Genomic_DNA"/>
</dbReference>
<evidence type="ECO:0000313" key="1">
    <source>
        <dbReference type="EMBL" id="KAI2390307.1"/>
    </source>
</evidence>
<reference evidence="1" key="1">
    <citation type="journal article" date="2022" name="bioRxiv">
        <title>Population genetic analysis of Ophidiomyces ophidiicola, the causative agent of snake fungal disease, indicates recent introductions to the USA.</title>
        <authorList>
            <person name="Ladner J.T."/>
            <person name="Palmer J.M."/>
            <person name="Ettinger C.L."/>
            <person name="Stajich J.E."/>
            <person name="Farrell T.M."/>
            <person name="Glorioso B.M."/>
            <person name="Lawson B."/>
            <person name="Price S.J."/>
            <person name="Stengle A.G."/>
            <person name="Grear D.A."/>
            <person name="Lorch J.M."/>
        </authorList>
    </citation>
    <scope>NUCLEOTIDE SEQUENCE</scope>
    <source>
        <strain evidence="1">NWHC 24266-5</strain>
    </source>
</reference>